<dbReference type="KEGG" id="nsn:EXE58_10090"/>
<evidence type="ECO:0008006" key="3">
    <source>
        <dbReference type="Google" id="ProtNLM"/>
    </source>
</evidence>
<keyword evidence="2" id="KW-1185">Reference proteome</keyword>
<evidence type="ECO:0000313" key="2">
    <source>
        <dbReference type="Proteomes" id="UP000294853"/>
    </source>
</evidence>
<organism evidence="1 2">
    <name type="scientific">Nocardioides seonyuensis</name>
    <dbReference type="NCBI Taxonomy" id="2518371"/>
    <lineage>
        <taxon>Bacteria</taxon>
        <taxon>Bacillati</taxon>
        <taxon>Actinomycetota</taxon>
        <taxon>Actinomycetes</taxon>
        <taxon>Propionibacteriales</taxon>
        <taxon>Nocardioidaceae</taxon>
        <taxon>Nocardioides</taxon>
    </lineage>
</organism>
<protein>
    <recommendedName>
        <fullName evidence="3">Diadenosine tetraphosphate hydrolase</fullName>
    </recommendedName>
</protein>
<dbReference type="Gene3D" id="3.30.428.10">
    <property type="entry name" value="HIT-like"/>
    <property type="match status" value="1"/>
</dbReference>
<dbReference type="RefSeq" id="WP_135267762.1">
    <property type="nucleotide sequence ID" value="NZ_CP038436.1"/>
</dbReference>
<dbReference type="EMBL" id="CP038436">
    <property type="protein sequence ID" value="QBX55771.1"/>
    <property type="molecule type" value="Genomic_DNA"/>
</dbReference>
<reference evidence="1 2" key="1">
    <citation type="submission" date="2019-03" db="EMBL/GenBank/DDBJ databases">
        <title>Three New Species of Nocardioides, Nocardioides euryhalodurans sp. nov., Nocardioides seonyuensis sp. nov. and Nocardioides eburneoflavus sp. nov. Iolated from Soil.</title>
        <authorList>
            <person name="Roh S.G."/>
            <person name="Lee C."/>
            <person name="Kim M.-K."/>
            <person name="Kim S.B."/>
        </authorList>
    </citation>
    <scope>NUCLEOTIDE SEQUENCE [LARGE SCALE GENOMIC DNA]</scope>
    <source>
        <strain evidence="1 2">MMS17-SY207-3</strain>
    </source>
</reference>
<dbReference type="InterPro" id="IPR036265">
    <property type="entry name" value="HIT-like_sf"/>
</dbReference>
<dbReference type="Proteomes" id="UP000294853">
    <property type="component" value="Chromosome"/>
</dbReference>
<accession>A0A4P7IIR4</accession>
<evidence type="ECO:0000313" key="1">
    <source>
        <dbReference type="EMBL" id="QBX55771.1"/>
    </source>
</evidence>
<proteinExistence type="predicted"/>
<sequence>MAESPEELYARVVAAVGEDGRLPMPPVTEWDMFPWEVVDGELVPKVVLPPMEADHPRQGVDGDSCGLCTGEGDGVRIWESWNFHVMRPARPSGLPLKLWLNSNDHFDFTEMSDEQAAEFGQLSVWLARIMSRLPGIGRVHVNRWGDGSEHMHAWFVARPERMPGIVGSLAVEWDEMLPPGPEDVWLEDCNKVATKLAHHAGRALV</sequence>
<dbReference type="AlphaFoldDB" id="A0A4P7IIR4"/>
<dbReference type="SUPFAM" id="SSF54197">
    <property type="entry name" value="HIT-like"/>
    <property type="match status" value="1"/>
</dbReference>
<name>A0A4P7IIR4_9ACTN</name>
<dbReference type="OrthoDB" id="3867598at2"/>
<gene>
    <name evidence="1" type="ORF">EXE58_10090</name>
</gene>